<feature type="transmembrane region" description="Helical" evidence="11">
    <location>
        <begin position="186"/>
        <end position="206"/>
    </location>
</feature>
<dbReference type="InterPro" id="IPR000425">
    <property type="entry name" value="MIP"/>
</dbReference>
<dbReference type="SUPFAM" id="SSF81338">
    <property type="entry name" value="Aquaporin-like"/>
    <property type="match status" value="1"/>
</dbReference>
<comment type="catalytic activity">
    <reaction evidence="8">
        <text>H2O(in) = H2O(out)</text>
        <dbReference type="Rhea" id="RHEA:29667"/>
        <dbReference type="ChEBI" id="CHEBI:15377"/>
    </reaction>
</comment>
<evidence type="ECO:0000256" key="1">
    <source>
        <dbReference type="ARBA" id="ARBA00004141"/>
    </source>
</evidence>
<dbReference type="InterPro" id="IPR023271">
    <property type="entry name" value="Aquaporin-like"/>
</dbReference>
<evidence type="ECO:0000256" key="6">
    <source>
        <dbReference type="ARBA" id="ARBA00022989"/>
    </source>
</evidence>
<feature type="transmembrane region" description="Helical" evidence="11">
    <location>
        <begin position="325"/>
        <end position="348"/>
    </location>
</feature>
<evidence type="ECO:0000256" key="10">
    <source>
        <dbReference type="SAM" id="MobiDB-lite"/>
    </source>
</evidence>
<protein>
    <recommendedName>
        <fullName evidence="14">Aquaporin</fullName>
    </recommendedName>
</protein>
<evidence type="ECO:0008006" key="14">
    <source>
        <dbReference type="Google" id="ProtNLM"/>
    </source>
</evidence>
<keyword evidence="3 9" id="KW-0813">Transport</keyword>
<dbReference type="PANTHER" id="PTHR43829">
    <property type="entry name" value="AQUAPORIN OR AQUAGLYCEROPORIN RELATED"/>
    <property type="match status" value="1"/>
</dbReference>
<evidence type="ECO:0000313" key="12">
    <source>
        <dbReference type="EMBL" id="GAT54823.1"/>
    </source>
</evidence>
<proteinExistence type="inferred from homology"/>
<reference evidence="12" key="1">
    <citation type="submission" date="2014-09" db="EMBL/GenBank/DDBJ databases">
        <title>Genome sequence of the luminous mushroom Mycena chlorophos for searching fungal bioluminescence genes.</title>
        <authorList>
            <person name="Tanaka Y."/>
            <person name="Kasuga D."/>
            <person name="Oba Y."/>
            <person name="Hase S."/>
            <person name="Sato K."/>
            <person name="Oba Y."/>
            <person name="Sakakibara Y."/>
        </authorList>
    </citation>
    <scope>NUCLEOTIDE SEQUENCE</scope>
</reference>
<dbReference type="Pfam" id="PF00230">
    <property type="entry name" value="MIP"/>
    <property type="match status" value="1"/>
</dbReference>
<dbReference type="Gene3D" id="1.20.1080.10">
    <property type="entry name" value="Glycerol uptake facilitator protein"/>
    <property type="match status" value="1"/>
</dbReference>
<evidence type="ECO:0000256" key="11">
    <source>
        <dbReference type="SAM" id="Phobius"/>
    </source>
</evidence>
<comment type="subcellular location">
    <subcellularLocation>
        <location evidence="1">Membrane</location>
        <topology evidence="1">Multi-pass membrane protein</topology>
    </subcellularLocation>
</comment>
<feature type="transmembrane region" description="Helical" evidence="11">
    <location>
        <begin position="144"/>
        <end position="165"/>
    </location>
</feature>
<dbReference type="InterPro" id="IPR050363">
    <property type="entry name" value="MIP/Aquaporin"/>
</dbReference>
<evidence type="ECO:0000256" key="9">
    <source>
        <dbReference type="RuleBase" id="RU000477"/>
    </source>
</evidence>
<evidence type="ECO:0000256" key="8">
    <source>
        <dbReference type="ARBA" id="ARBA00034651"/>
    </source>
</evidence>
<name>A0ABQ0LUQ5_MYCCL</name>
<evidence type="ECO:0000256" key="2">
    <source>
        <dbReference type="ARBA" id="ARBA00006175"/>
    </source>
</evidence>
<dbReference type="PRINTS" id="PR00783">
    <property type="entry name" value="MINTRINSICP"/>
</dbReference>
<feature type="compositionally biased region" description="Basic and acidic residues" evidence="10">
    <location>
        <begin position="84"/>
        <end position="95"/>
    </location>
</feature>
<keyword evidence="4 9" id="KW-0812">Transmembrane</keyword>
<accession>A0ABQ0LUQ5</accession>
<keyword evidence="13" id="KW-1185">Reference proteome</keyword>
<feature type="region of interest" description="Disordered" evidence="10">
    <location>
        <begin position="51"/>
        <end position="95"/>
    </location>
</feature>
<gene>
    <name evidence="12" type="ORF">MCHLO_11645</name>
</gene>
<feature type="transmembrane region" description="Helical" evidence="11">
    <location>
        <begin position="241"/>
        <end position="260"/>
    </location>
</feature>
<comment type="similarity">
    <text evidence="2 9">Belongs to the MIP/aquaporin (TC 1.A.8) family.</text>
</comment>
<dbReference type="InterPro" id="IPR022357">
    <property type="entry name" value="MIP_CS"/>
</dbReference>
<evidence type="ECO:0000256" key="5">
    <source>
        <dbReference type="ARBA" id="ARBA00022737"/>
    </source>
</evidence>
<evidence type="ECO:0000313" key="13">
    <source>
        <dbReference type="Proteomes" id="UP000815677"/>
    </source>
</evidence>
<keyword evidence="6 11" id="KW-1133">Transmembrane helix</keyword>
<keyword evidence="5" id="KW-0677">Repeat</keyword>
<dbReference type="PROSITE" id="PS00221">
    <property type="entry name" value="MIP"/>
    <property type="match status" value="1"/>
</dbReference>
<evidence type="ECO:0000256" key="3">
    <source>
        <dbReference type="ARBA" id="ARBA00022448"/>
    </source>
</evidence>
<sequence length="377" mass="40488">MRLRDLFRPGSSPPLPNTFRASSVGSNSTRSPLCCRHKRCEWTRRRGARQGTHANFSTLMRQGLAPGSGGSQSTRTIKPRPRARRDSDHDHSDQHAEALREPFAEFLGVAILVIFGSGVNLQVLLSSDNGVSSSPKGDYLAVSFGWAVGLSLGVWVASGISPAHINPAVTLAMAAQRRFPWKKVPAFILAQVLGGFIGAALVYAQYFRAIDIFEGGDGVRTMKTAGVFGAYAIDYLSNASAFFSELFGTLMLVLVIVATTDKGKKSAAPAPGYFPIVIFLVILGISGSLGMQTGFSLNPARDFGPRLLSAAAGYPSAVWSFRHQYWLWTGILAPVIGAQLAVVLYDVFAYEGEDSAISRALTGGDIDNLKEVDEEVV</sequence>
<evidence type="ECO:0000256" key="7">
    <source>
        <dbReference type="ARBA" id="ARBA00023136"/>
    </source>
</evidence>
<feature type="transmembrane region" description="Helical" evidence="11">
    <location>
        <begin position="272"/>
        <end position="291"/>
    </location>
</feature>
<organism evidence="12 13">
    <name type="scientific">Mycena chlorophos</name>
    <name type="common">Agaric fungus</name>
    <name type="synonym">Agaricus chlorophos</name>
    <dbReference type="NCBI Taxonomy" id="658473"/>
    <lineage>
        <taxon>Eukaryota</taxon>
        <taxon>Fungi</taxon>
        <taxon>Dikarya</taxon>
        <taxon>Basidiomycota</taxon>
        <taxon>Agaricomycotina</taxon>
        <taxon>Agaricomycetes</taxon>
        <taxon>Agaricomycetidae</taxon>
        <taxon>Agaricales</taxon>
        <taxon>Marasmiineae</taxon>
        <taxon>Mycenaceae</taxon>
        <taxon>Mycena</taxon>
    </lineage>
</organism>
<dbReference type="EMBL" id="DF848767">
    <property type="protein sequence ID" value="GAT54823.1"/>
    <property type="molecule type" value="Genomic_DNA"/>
</dbReference>
<dbReference type="PANTHER" id="PTHR43829:SF9">
    <property type="entry name" value="AQUAPORIN-9"/>
    <property type="match status" value="1"/>
</dbReference>
<evidence type="ECO:0000256" key="4">
    <source>
        <dbReference type="ARBA" id="ARBA00022692"/>
    </source>
</evidence>
<feature type="compositionally biased region" description="Polar residues" evidence="10">
    <location>
        <begin position="19"/>
        <end position="31"/>
    </location>
</feature>
<keyword evidence="7 11" id="KW-0472">Membrane</keyword>
<feature type="transmembrane region" description="Helical" evidence="11">
    <location>
        <begin position="103"/>
        <end position="124"/>
    </location>
</feature>
<dbReference type="Proteomes" id="UP000815677">
    <property type="component" value="Unassembled WGS sequence"/>
</dbReference>
<feature type="region of interest" description="Disordered" evidence="10">
    <location>
        <begin position="1"/>
        <end position="32"/>
    </location>
</feature>
<dbReference type="CDD" id="cd00333">
    <property type="entry name" value="MIP"/>
    <property type="match status" value="1"/>
</dbReference>
<dbReference type="NCBIfam" id="TIGR00861">
    <property type="entry name" value="MIP"/>
    <property type="match status" value="1"/>
</dbReference>